<evidence type="ECO:0000256" key="1">
    <source>
        <dbReference type="SAM" id="Phobius"/>
    </source>
</evidence>
<accession>A0A1A8WM48</accession>
<protein>
    <submittedName>
        <fullName evidence="2">PIR Superfamily Protein</fullName>
    </submittedName>
</protein>
<evidence type="ECO:0000313" key="3">
    <source>
        <dbReference type="Proteomes" id="UP000078560"/>
    </source>
</evidence>
<organism evidence="2 3">
    <name type="scientific">Plasmodium ovale curtisi</name>
    <dbReference type="NCBI Taxonomy" id="864141"/>
    <lineage>
        <taxon>Eukaryota</taxon>
        <taxon>Sar</taxon>
        <taxon>Alveolata</taxon>
        <taxon>Apicomplexa</taxon>
        <taxon>Aconoidasida</taxon>
        <taxon>Haemosporida</taxon>
        <taxon>Plasmodiidae</taxon>
        <taxon>Plasmodium</taxon>
        <taxon>Plasmodium (Plasmodium)</taxon>
    </lineage>
</organism>
<dbReference type="EMBL" id="FLQU01001682">
    <property type="protein sequence ID" value="SBS93992.1"/>
    <property type="molecule type" value="Genomic_DNA"/>
</dbReference>
<name>A0A1A8WM48_PLAOA</name>
<dbReference type="AlphaFoldDB" id="A0A1A8WM48"/>
<sequence>MADESILLKNIDSLNFDSKLDNINGKCANCSSCYTYGNNLKNPFSFQLLCHRFVKNIEYIPLSIDLNTKNLKEKRYDDLIYWILNMIKKMNDEIEQTEINNIINELIKIWKEVNKKLPSNRVKEEHLYDPTRIITPLNFTDLKRKKRMSDYCQNFSTLQIKLTNYNKPQCHIYYNYFKNTMEAYNDVSVECNETRADTSKCPYLCKNNDYNPERILSKLNCHKIPVEKSPPKLITEEKCNMETDKLKSELGQALLAANNHVFSYSDPRVVVLILFSFLGIILTCLFLYKITPISSLIRNNLLRKKLVRHNFDETVDDESIYDYSGNENTNMQNVEYNVSYNSDWNHSQ</sequence>
<dbReference type="InterPro" id="IPR008780">
    <property type="entry name" value="Plasmodium_Vir"/>
</dbReference>
<evidence type="ECO:0000313" key="2">
    <source>
        <dbReference type="EMBL" id="SBS93992.1"/>
    </source>
</evidence>
<keyword evidence="1" id="KW-0472">Membrane</keyword>
<keyword evidence="1" id="KW-1133">Transmembrane helix</keyword>
<feature type="transmembrane region" description="Helical" evidence="1">
    <location>
        <begin position="269"/>
        <end position="288"/>
    </location>
</feature>
<keyword evidence="1" id="KW-0812">Transmembrane</keyword>
<dbReference type="Pfam" id="PF05795">
    <property type="entry name" value="Plasmodium_Vir"/>
    <property type="match status" value="2"/>
</dbReference>
<dbReference type="Proteomes" id="UP000078560">
    <property type="component" value="Unassembled WGS sequence"/>
</dbReference>
<gene>
    <name evidence="2" type="ORF">POVCU2_0085180</name>
</gene>
<reference evidence="3" key="1">
    <citation type="submission" date="2016-05" db="EMBL/GenBank/DDBJ databases">
        <authorList>
            <person name="Naeem Raeece"/>
        </authorList>
    </citation>
    <scope>NUCLEOTIDE SEQUENCE [LARGE SCALE GENOMIC DNA]</scope>
</reference>
<proteinExistence type="predicted"/>